<reference evidence="2" key="1">
    <citation type="submission" date="2023-03" db="EMBL/GenBank/DDBJ databases">
        <title>Multiphase analysis and comparison of six strains from genera Psychromarinibacter, Lutimaribacter, and Maritimibacter, including a novel species: Psychromarinibacter sediminicola sp. nov.</title>
        <authorList>
            <person name="Wang Y.-H."/>
            <person name="Ye M.-Q."/>
            <person name="Du Z.-J."/>
        </authorList>
    </citation>
    <scope>NUCLEOTIDE SEQUENCE</scope>
    <source>
        <strain evidence="2">C21-152</strain>
    </source>
</reference>
<keyword evidence="1" id="KW-0472">Membrane</keyword>
<accession>A0AAE3NQ27</accession>
<dbReference type="RefSeq" id="WP_275567579.1">
    <property type="nucleotide sequence ID" value="NZ_JARGYC010000028.1"/>
</dbReference>
<keyword evidence="1" id="KW-0812">Transmembrane</keyword>
<evidence type="ECO:0000256" key="1">
    <source>
        <dbReference type="SAM" id="Phobius"/>
    </source>
</evidence>
<organism evidence="2 3">
    <name type="scientific">Psychromarinibacter sediminicola</name>
    <dbReference type="NCBI Taxonomy" id="3033385"/>
    <lineage>
        <taxon>Bacteria</taxon>
        <taxon>Pseudomonadati</taxon>
        <taxon>Pseudomonadota</taxon>
        <taxon>Alphaproteobacteria</taxon>
        <taxon>Rhodobacterales</taxon>
        <taxon>Paracoccaceae</taxon>
        <taxon>Psychromarinibacter</taxon>
    </lineage>
</organism>
<feature type="transmembrane region" description="Helical" evidence="1">
    <location>
        <begin position="6"/>
        <end position="28"/>
    </location>
</feature>
<keyword evidence="3" id="KW-1185">Reference proteome</keyword>
<evidence type="ECO:0000313" key="3">
    <source>
        <dbReference type="Proteomes" id="UP001220964"/>
    </source>
</evidence>
<evidence type="ECO:0000313" key="2">
    <source>
        <dbReference type="EMBL" id="MDF0601438.1"/>
    </source>
</evidence>
<comment type="caution">
    <text evidence="2">The sequence shown here is derived from an EMBL/GenBank/DDBJ whole genome shotgun (WGS) entry which is preliminary data.</text>
</comment>
<dbReference type="Proteomes" id="UP001220964">
    <property type="component" value="Unassembled WGS sequence"/>
</dbReference>
<dbReference type="EMBL" id="JARGYC010000028">
    <property type="protein sequence ID" value="MDF0601438.1"/>
    <property type="molecule type" value="Genomic_DNA"/>
</dbReference>
<name>A0AAE3NQ27_9RHOB</name>
<protein>
    <submittedName>
        <fullName evidence="2">Uncharacterized protein</fullName>
    </submittedName>
</protein>
<dbReference type="AlphaFoldDB" id="A0AAE3NQ27"/>
<keyword evidence="1" id="KW-1133">Transmembrane helix</keyword>
<sequence length="230" mass="24448">MTAFEISLFVLASLASSALLGGVLYLAVKRRADYRAFAAARGWTYRYEGHSGSRAARHIFQDPQEGWTLTIFARSSSTAGGSGSTTRWTEFDDPGPALAEGMAVLGPEIPEKAAAMADRAMGMMGGDLGRMLLNKLTGGLGAEAQDLRTVDTPGPGLLMATPGAEDALNPVRDAPELAEARAGRNDAQQPVVMRGPFGLRLRVAGRLRRETEIEAFVTLGRSLADRLRAG</sequence>
<proteinExistence type="predicted"/>
<gene>
    <name evidence="2" type="ORF">P1J78_11900</name>
</gene>